<feature type="domain" description="REM-1" evidence="16">
    <location>
        <begin position="360"/>
        <end position="437"/>
    </location>
</feature>
<dbReference type="InterPro" id="IPR031160">
    <property type="entry name" value="F_BAR_dom"/>
</dbReference>
<evidence type="ECO:0000256" key="8">
    <source>
        <dbReference type="ARBA" id="ARBA00023054"/>
    </source>
</evidence>
<feature type="region of interest" description="Disordered" evidence="13">
    <location>
        <begin position="377"/>
        <end position="411"/>
    </location>
</feature>
<evidence type="ECO:0000256" key="6">
    <source>
        <dbReference type="ARBA" id="ARBA00022490"/>
    </source>
</evidence>
<reference evidence="18" key="1">
    <citation type="submission" date="2025-08" db="UniProtKB">
        <authorList>
            <consortium name="RefSeq"/>
        </authorList>
    </citation>
    <scope>IDENTIFICATION</scope>
</reference>
<dbReference type="PROSITE" id="PS50002">
    <property type="entry name" value="SH3"/>
    <property type="match status" value="1"/>
</dbReference>
<dbReference type="InterPro" id="IPR036028">
    <property type="entry name" value="SH3-like_dom_sf"/>
</dbReference>
<evidence type="ECO:0000256" key="13">
    <source>
        <dbReference type="SAM" id="MobiDB-lite"/>
    </source>
</evidence>
<keyword evidence="8 11" id="KW-0175">Coiled coil</keyword>
<proteinExistence type="inferred from homology"/>
<feature type="compositionally biased region" description="Polar residues" evidence="13">
    <location>
        <begin position="494"/>
        <end position="505"/>
    </location>
</feature>
<dbReference type="InterPro" id="IPR011072">
    <property type="entry name" value="HR1_rho-bd"/>
</dbReference>
<keyword evidence="17" id="KW-1185">Reference proteome</keyword>
<dbReference type="Proteomes" id="UP000694867">
    <property type="component" value="Unplaced"/>
</dbReference>
<evidence type="ECO:0000313" key="17">
    <source>
        <dbReference type="Proteomes" id="UP000694867"/>
    </source>
</evidence>
<dbReference type="Pfam" id="PF00611">
    <property type="entry name" value="FCH"/>
    <property type="match status" value="1"/>
</dbReference>
<dbReference type="CDD" id="cd07653">
    <property type="entry name" value="F-BAR_CIP4-like"/>
    <property type="match status" value="1"/>
</dbReference>
<evidence type="ECO:0000256" key="1">
    <source>
        <dbReference type="ARBA" id="ARBA00004236"/>
    </source>
</evidence>
<dbReference type="Pfam" id="PF00018">
    <property type="entry name" value="SH3_1"/>
    <property type="match status" value="1"/>
</dbReference>
<keyword evidence="5" id="KW-1003">Cell membrane</keyword>
<dbReference type="RefSeq" id="XP_018495060.1">
    <property type="nucleotide sequence ID" value="XM_018639544.1"/>
</dbReference>
<name>A0AAJ7L436_9ACAR</name>
<feature type="compositionally biased region" description="Polar residues" evidence="13">
    <location>
        <begin position="452"/>
        <end position="469"/>
    </location>
</feature>
<dbReference type="PROSITE" id="PS51860">
    <property type="entry name" value="REM_1"/>
    <property type="match status" value="1"/>
</dbReference>
<accession>A0AAJ7L436</accession>
<evidence type="ECO:0000259" key="16">
    <source>
        <dbReference type="PROSITE" id="PS51860"/>
    </source>
</evidence>
<evidence type="ECO:0000256" key="2">
    <source>
        <dbReference type="ARBA" id="ARBA00004496"/>
    </source>
</evidence>
<dbReference type="SMART" id="SM00055">
    <property type="entry name" value="FCH"/>
    <property type="match status" value="1"/>
</dbReference>
<dbReference type="Gene3D" id="2.30.30.40">
    <property type="entry name" value="SH3 Domains"/>
    <property type="match status" value="1"/>
</dbReference>
<dbReference type="InterPro" id="IPR001452">
    <property type="entry name" value="SH3_domain"/>
</dbReference>
<dbReference type="GO" id="GO:0005737">
    <property type="term" value="C:cytoplasm"/>
    <property type="evidence" value="ECO:0007669"/>
    <property type="project" value="UniProtKB-SubCell"/>
</dbReference>
<feature type="coiled-coil region" evidence="12">
    <location>
        <begin position="104"/>
        <end position="177"/>
    </location>
</feature>
<feature type="compositionally biased region" description="Basic and acidic residues" evidence="13">
    <location>
        <begin position="377"/>
        <end position="399"/>
    </location>
</feature>
<evidence type="ECO:0000256" key="3">
    <source>
        <dbReference type="ARBA" id="ARBA00009426"/>
    </source>
</evidence>
<dbReference type="PANTHER" id="PTHR15735:SF12">
    <property type="entry name" value="CDC42-INTERACTING PROTEIN 4, ISOFORM B"/>
    <property type="match status" value="1"/>
</dbReference>
<feature type="region of interest" description="Disordered" evidence="13">
    <location>
        <begin position="440"/>
        <end position="480"/>
    </location>
</feature>
<keyword evidence="6" id="KW-0963">Cytoplasm</keyword>
<keyword evidence="7" id="KW-0254">Endocytosis</keyword>
<dbReference type="InterPro" id="IPR001060">
    <property type="entry name" value="FCH_dom"/>
</dbReference>
<organism evidence="17 18">
    <name type="scientific">Galendromus occidentalis</name>
    <name type="common">western predatory mite</name>
    <dbReference type="NCBI Taxonomy" id="34638"/>
    <lineage>
        <taxon>Eukaryota</taxon>
        <taxon>Metazoa</taxon>
        <taxon>Ecdysozoa</taxon>
        <taxon>Arthropoda</taxon>
        <taxon>Chelicerata</taxon>
        <taxon>Arachnida</taxon>
        <taxon>Acari</taxon>
        <taxon>Parasitiformes</taxon>
        <taxon>Mesostigmata</taxon>
        <taxon>Gamasina</taxon>
        <taxon>Phytoseioidea</taxon>
        <taxon>Phytoseiidae</taxon>
        <taxon>Typhlodrominae</taxon>
        <taxon>Galendromus</taxon>
    </lineage>
</organism>
<comment type="similarity">
    <text evidence="3">Belongs to the FNBP1 family.</text>
</comment>
<feature type="compositionally biased region" description="Polar residues" evidence="13">
    <location>
        <begin position="304"/>
        <end position="313"/>
    </location>
</feature>
<keyword evidence="4 10" id="KW-0728">SH3 domain</keyword>
<evidence type="ECO:0000256" key="12">
    <source>
        <dbReference type="SAM" id="Coils"/>
    </source>
</evidence>
<dbReference type="SMART" id="SM00326">
    <property type="entry name" value="SH3"/>
    <property type="match status" value="1"/>
</dbReference>
<dbReference type="KEGG" id="goe:100904712"/>
<evidence type="ECO:0000259" key="15">
    <source>
        <dbReference type="PROSITE" id="PS51741"/>
    </source>
</evidence>
<feature type="domain" description="SH3" evidence="14">
    <location>
        <begin position="530"/>
        <end position="592"/>
    </location>
</feature>
<evidence type="ECO:0000256" key="4">
    <source>
        <dbReference type="ARBA" id="ARBA00022443"/>
    </source>
</evidence>
<dbReference type="GeneID" id="100904712"/>
<dbReference type="Gene3D" id="6.10.140.470">
    <property type="match status" value="1"/>
</dbReference>
<sequence length="595" mass="67304">MSTPDSQNWGVELWDQYDKISAHTQNGALFLENFQSFIKDRSTIEFEYADRLRKMARKYQPKKTRPQGQEDEEANFSTHVAFNKMLEEVVHLANQHERISEALVQNIAREIAGLVKELKDERKRLLGEGTKLQQNLQNCVAQMDKCQKAYGKAHREAEKAHEKHERAEKDMHLSRAEVEIAKQSSLAKNQLCEEAKAEYAAQLHKTNELQRMHFNDLMPRVFNDLQQMDERRITCIQSFMKQVAESQLKVEPIINNCLKGIITAADGIDAIKDSERVIETYKSGFTPPDDFPFENLSDEKPNGASLTYSSSTSGGIGHKDKLTMRGTLSGKTKKRNILANIFGPSNKNNNEDAKEETWVDLPPNQRKKKIQKKLKDVRSELEHETNQRDGLHKMRRTYEENPNLGDPASLNAETERCNKQIDTLHEQVQKLQSLLNEIESSTPDTAKRQSSHTRGNSIISEDTGSLSRSNSDESNIHNNSVYATIPGGGAYTSNGDHAAYNSESGVGSGSLRDIDDPEFEDHHEEDETLPPLGTAVALYPFEAENEGAIAMSENDEMYLVELDQGDGWTRVRMRSTGEEGFVPSSYIEISMYNTC</sequence>
<evidence type="ECO:0000256" key="7">
    <source>
        <dbReference type="ARBA" id="ARBA00022583"/>
    </source>
</evidence>
<dbReference type="PROSITE" id="PS51741">
    <property type="entry name" value="F_BAR"/>
    <property type="match status" value="1"/>
</dbReference>
<feature type="region of interest" description="Disordered" evidence="13">
    <location>
        <begin position="494"/>
        <end position="528"/>
    </location>
</feature>
<feature type="region of interest" description="Disordered" evidence="13">
    <location>
        <begin position="289"/>
        <end position="323"/>
    </location>
</feature>
<dbReference type="CDD" id="cd11911">
    <property type="entry name" value="SH3_CIP4-like"/>
    <property type="match status" value="1"/>
</dbReference>
<evidence type="ECO:0000256" key="9">
    <source>
        <dbReference type="ARBA" id="ARBA00023136"/>
    </source>
</evidence>
<dbReference type="AlphaFoldDB" id="A0AAJ7L436"/>
<dbReference type="CTD" id="38534"/>
<gene>
    <name evidence="18" type="primary">LOC100904712</name>
</gene>
<dbReference type="GO" id="GO:0007165">
    <property type="term" value="P:signal transduction"/>
    <property type="evidence" value="ECO:0007669"/>
    <property type="project" value="InterPro"/>
</dbReference>
<dbReference type="FunFam" id="2.30.30.40:FF:000203">
    <property type="entry name" value="Cdc42-interacting protein 4, isoform F"/>
    <property type="match status" value="1"/>
</dbReference>
<dbReference type="PANTHER" id="PTHR15735">
    <property type="entry name" value="FCH AND DOUBLE SH3 DOMAINS PROTEIN"/>
    <property type="match status" value="1"/>
</dbReference>
<comment type="subcellular location">
    <subcellularLocation>
        <location evidence="1">Cell membrane</location>
    </subcellularLocation>
    <subcellularLocation>
        <location evidence="2">Cytoplasm</location>
    </subcellularLocation>
</comment>
<evidence type="ECO:0000259" key="14">
    <source>
        <dbReference type="PROSITE" id="PS50002"/>
    </source>
</evidence>
<keyword evidence="9" id="KW-0472">Membrane</keyword>
<feature type="compositionally biased region" description="Acidic residues" evidence="13">
    <location>
        <begin position="515"/>
        <end position="528"/>
    </location>
</feature>
<dbReference type="GO" id="GO:0005886">
    <property type="term" value="C:plasma membrane"/>
    <property type="evidence" value="ECO:0007669"/>
    <property type="project" value="UniProtKB-SubCell"/>
</dbReference>
<dbReference type="SUPFAM" id="SSF50044">
    <property type="entry name" value="SH3-domain"/>
    <property type="match status" value="1"/>
</dbReference>
<feature type="domain" description="F-BAR" evidence="15">
    <location>
        <begin position="7"/>
        <end position="273"/>
    </location>
</feature>
<evidence type="ECO:0000256" key="11">
    <source>
        <dbReference type="PROSITE-ProRule" id="PRU01077"/>
    </source>
</evidence>
<protein>
    <submittedName>
        <fullName evidence="18">Formin-binding protein 1-like</fullName>
    </submittedName>
</protein>
<dbReference type="Gene3D" id="1.20.1270.60">
    <property type="entry name" value="Arfaptin homology (AH) domain/BAR domain"/>
    <property type="match status" value="1"/>
</dbReference>
<dbReference type="InterPro" id="IPR027267">
    <property type="entry name" value="AH/BAR_dom_sf"/>
</dbReference>
<dbReference type="SUPFAM" id="SSF103657">
    <property type="entry name" value="BAR/IMD domain-like"/>
    <property type="match status" value="1"/>
</dbReference>
<evidence type="ECO:0000313" key="18">
    <source>
        <dbReference type="RefSeq" id="XP_018495060.1"/>
    </source>
</evidence>
<dbReference type="InterPro" id="IPR057870">
    <property type="entry name" value="HR1_TOCA"/>
</dbReference>
<dbReference type="GO" id="GO:0006897">
    <property type="term" value="P:endocytosis"/>
    <property type="evidence" value="ECO:0007669"/>
    <property type="project" value="UniProtKB-KW"/>
</dbReference>
<evidence type="ECO:0000256" key="5">
    <source>
        <dbReference type="ARBA" id="ARBA00022475"/>
    </source>
</evidence>
<dbReference type="Pfam" id="PF25610">
    <property type="entry name" value="HR1_TOCA"/>
    <property type="match status" value="1"/>
</dbReference>
<evidence type="ECO:0000256" key="10">
    <source>
        <dbReference type="PROSITE-ProRule" id="PRU00192"/>
    </source>
</evidence>